<gene>
    <name evidence="3" type="ORF">PSON_ATCC_30995.1.T0440050</name>
</gene>
<dbReference type="EMBL" id="CAJJDN010000044">
    <property type="protein sequence ID" value="CAD8082793.1"/>
    <property type="molecule type" value="Genomic_DNA"/>
</dbReference>
<organism evidence="3 4">
    <name type="scientific">Paramecium sonneborni</name>
    <dbReference type="NCBI Taxonomy" id="65129"/>
    <lineage>
        <taxon>Eukaryota</taxon>
        <taxon>Sar</taxon>
        <taxon>Alveolata</taxon>
        <taxon>Ciliophora</taxon>
        <taxon>Intramacronucleata</taxon>
        <taxon>Oligohymenophorea</taxon>
        <taxon>Peniculida</taxon>
        <taxon>Parameciidae</taxon>
        <taxon>Paramecium</taxon>
    </lineage>
</organism>
<dbReference type="OrthoDB" id="312452at2759"/>
<accession>A0A8S1N065</accession>
<protein>
    <recommendedName>
        <fullName evidence="2">Protein kinase domain-containing protein</fullName>
    </recommendedName>
</protein>
<dbReference type="GO" id="GO:0005524">
    <property type="term" value="F:ATP binding"/>
    <property type="evidence" value="ECO:0007669"/>
    <property type="project" value="InterPro"/>
</dbReference>
<dbReference type="GO" id="GO:0005634">
    <property type="term" value="C:nucleus"/>
    <property type="evidence" value="ECO:0007669"/>
    <property type="project" value="TreeGrafter"/>
</dbReference>
<dbReference type="GO" id="GO:0044773">
    <property type="term" value="P:mitotic DNA damage checkpoint signaling"/>
    <property type="evidence" value="ECO:0007669"/>
    <property type="project" value="TreeGrafter"/>
</dbReference>
<proteinExistence type="predicted"/>
<dbReference type="GO" id="GO:0005737">
    <property type="term" value="C:cytoplasm"/>
    <property type="evidence" value="ECO:0007669"/>
    <property type="project" value="TreeGrafter"/>
</dbReference>
<dbReference type="InterPro" id="IPR000719">
    <property type="entry name" value="Prot_kinase_dom"/>
</dbReference>
<feature type="compositionally biased region" description="Low complexity" evidence="1">
    <location>
        <begin position="575"/>
        <end position="586"/>
    </location>
</feature>
<dbReference type="InterPro" id="IPR008271">
    <property type="entry name" value="Ser/Thr_kinase_AS"/>
</dbReference>
<feature type="domain" description="Protein kinase" evidence="2">
    <location>
        <begin position="205"/>
        <end position="526"/>
    </location>
</feature>
<evidence type="ECO:0000256" key="1">
    <source>
        <dbReference type="SAM" id="MobiDB-lite"/>
    </source>
</evidence>
<dbReference type="AlphaFoldDB" id="A0A8S1N065"/>
<reference evidence="3" key="1">
    <citation type="submission" date="2021-01" db="EMBL/GenBank/DDBJ databases">
        <authorList>
            <consortium name="Genoscope - CEA"/>
            <person name="William W."/>
        </authorList>
    </citation>
    <scope>NUCLEOTIDE SEQUENCE</scope>
</reference>
<comment type="caution">
    <text evidence="3">The sequence shown here is derived from an EMBL/GenBank/DDBJ whole genome shotgun (WGS) entry which is preliminary data.</text>
</comment>
<keyword evidence="4" id="KW-1185">Reference proteome</keyword>
<feature type="domain" description="Protein kinase" evidence="2">
    <location>
        <begin position="1"/>
        <end position="217"/>
    </location>
</feature>
<dbReference type="GO" id="GO:0004674">
    <property type="term" value="F:protein serine/threonine kinase activity"/>
    <property type="evidence" value="ECO:0007669"/>
    <property type="project" value="TreeGrafter"/>
</dbReference>
<dbReference type="PROSITE" id="PS00108">
    <property type="entry name" value="PROTEIN_KINASE_ST"/>
    <property type="match status" value="1"/>
</dbReference>
<evidence type="ECO:0000259" key="2">
    <source>
        <dbReference type="PROSITE" id="PS50011"/>
    </source>
</evidence>
<dbReference type="PANTHER" id="PTHR44167">
    <property type="entry name" value="OVARIAN-SPECIFIC SERINE/THREONINE-PROTEIN KINASE LOK-RELATED"/>
    <property type="match status" value="1"/>
</dbReference>
<name>A0A8S1N065_9CILI</name>
<feature type="region of interest" description="Disordered" evidence="1">
    <location>
        <begin position="575"/>
        <end position="594"/>
    </location>
</feature>
<sequence length="629" mass="73901">MQNWKLKYKTKGGNLIDDQFQNTIDAIRMQDNLQVCLMKIPKINDSYHFSIMELIQSQRYDNLVNVLEIFDENDYAIVVLEQCSNNLLHYFQINNYNFTTEQIFSFIKQITKGYQQLIEMWVLHRDLKPENIFYIQRNQDIIFKIGGYKFAKLLDDRDQPIDEHTQLYSGDGYWAPEACTINYSYNADIFSFGLIILQMATKIQIQNIQQLKQQNLLNICKLDKMDDNLKQLLCQMIVYDHTKRLNWSTLVKQLFYTPQIQTTKTTNKQFELGICLENGQPCYIKIIQKQIKDCQYYLANAKAELDNNRLLKGINHPNIVKIYEILHEPENSCIYLIMEQCQGSLMDLLQNKSFSFEAILDLIVQINTGYKYLEEKNIIHRDIKPENILYQQTLQNKIQYKIADFGISRRTDKACTKCGTIIYSAPEIDGNHLYTNKCDIFSLGILLYYVTTKNYPFDINDKTGKTKFLQLLKEKQSIQYIYPDNLILDPRIKTILNRMIIFEPAHRISWGEQITQLVQTISQPQIPQPTIQFRPPIKFQPSSQPSPITYMPFHSQFKQQIPNNNKIKYQTPQQQVTQAPQKPQVKLQSQPDSKNNSCQVQFITFPFFPKKPISVQNIFIDKGETQSQK</sequence>
<evidence type="ECO:0000313" key="4">
    <source>
        <dbReference type="Proteomes" id="UP000692954"/>
    </source>
</evidence>
<dbReference type="Pfam" id="PF00069">
    <property type="entry name" value="Pkinase"/>
    <property type="match status" value="2"/>
</dbReference>
<dbReference type="CDD" id="cd14014">
    <property type="entry name" value="STKc_PknB_like"/>
    <property type="match status" value="1"/>
</dbReference>
<dbReference type="SMART" id="SM00220">
    <property type="entry name" value="S_TKc"/>
    <property type="match status" value="2"/>
</dbReference>
<dbReference type="Proteomes" id="UP000692954">
    <property type="component" value="Unassembled WGS sequence"/>
</dbReference>
<dbReference type="PANTHER" id="PTHR44167:SF24">
    <property type="entry name" value="SERINE_THREONINE-PROTEIN KINASE CHK2"/>
    <property type="match status" value="1"/>
</dbReference>
<dbReference type="PROSITE" id="PS50011">
    <property type="entry name" value="PROTEIN_KINASE_DOM"/>
    <property type="match status" value="2"/>
</dbReference>
<evidence type="ECO:0000313" key="3">
    <source>
        <dbReference type="EMBL" id="CAD8082793.1"/>
    </source>
</evidence>
<dbReference type="CDD" id="cd00180">
    <property type="entry name" value="PKc"/>
    <property type="match status" value="1"/>
</dbReference>